<reference evidence="7 8" key="1">
    <citation type="submission" date="2020-05" db="EMBL/GenBank/DDBJ databases">
        <title>Compete genome of Limnobacter sp. SAORIC-580.</title>
        <authorList>
            <person name="Song J."/>
            <person name="Cho J.-C."/>
        </authorList>
    </citation>
    <scope>NUCLEOTIDE SEQUENCE [LARGE SCALE GENOMIC DNA]</scope>
    <source>
        <strain evidence="7 8">SAORIC-580</strain>
    </source>
</reference>
<feature type="chain" id="PRO_5046444442" evidence="4">
    <location>
        <begin position="24"/>
        <end position="1902"/>
    </location>
</feature>
<dbReference type="Proteomes" id="UP000501130">
    <property type="component" value="Chromosome"/>
</dbReference>
<organism evidence="7 8">
    <name type="scientific">Limnobacter profundi</name>
    <dbReference type="NCBI Taxonomy" id="2732163"/>
    <lineage>
        <taxon>Bacteria</taxon>
        <taxon>Pseudomonadati</taxon>
        <taxon>Pseudomonadota</taxon>
        <taxon>Betaproteobacteria</taxon>
        <taxon>Burkholderiales</taxon>
        <taxon>Burkholderiaceae</taxon>
        <taxon>Limnobacter</taxon>
    </lineage>
</organism>
<evidence type="ECO:0000256" key="3">
    <source>
        <dbReference type="ARBA" id="ARBA00022729"/>
    </source>
</evidence>
<dbReference type="InterPro" id="IPR001434">
    <property type="entry name" value="OmcB-like_DUF11"/>
</dbReference>
<evidence type="ECO:0000256" key="4">
    <source>
        <dbReference type="SAM" id="SignalP"/>
    </source>
</evidence>
<dbReference type="PANTHER" id="PTHR34819">
    <property type="entry name" value="LARGE CYSTEINE-RICH PERIPLASMIC PROTEIN OMCB"/>
    <property type="match status" value="1"/>
</dbReference>
<evidence type="ECO:0000313" key="8">
    <source>
        <dbReference type="Proteomes" id="UP000501130"/>
    </source>
</evidence>
<feature type="signal peptide" evidence="4">
    <location>
        <begin position="1"/>
        <end position="23"/>
    </location>
</feature>
<evidence type="ECO:0000256" key="1">
    <source>
        <dbReference type="ARBA" id="ARBA00004613"/>
    </source>
</evidence>
<evidence type="ECO:0000259" key="6">
    <source>
        <dbReference type="Pfam" id="PF17210"/>
    </source>
</evidence>
<comment type="subcellular location">
    <subcellularLocation>
        <location evidence="1">Secreted</location>
    </subcellularLocation>
</comment>
<evidence type="ECO:0000256" key="2">
    <source>
        <dbReference type="ARBA" id="ARBA00022525"/>
    </source>
</evidence>
<evidence type="ECO:0000313" key="7">
    <source>
        <dbReference type="EMBL" id="QJR29238.1"/>
    </source>
</evidence>
<feature type="domain" description="SD-repeat containing protein B" evidence="6">
    <location>
        <begin position="736"/>
        <end position="796"/>
    </location>
</feature>
<dbReference type="Gene3D" id="2.60.40.10">
    <property type="entry name" value="Immunoglobulins"/>
    <property type="match status" value="2"/>
</dbReference>
<feature type="domain" description="DUF11" evidence="5">
    <location>
        <begin position="596"/>
        <end position="717"/>
    </location>
</feature>
<evidence type="ECO:0000259" key="5">
    <source>
        <dbReference type="Pfam" id="PF01345"/>
    </source>
</evidence>
<proteinExistence type="predicted"/>
<accession>A0ABX6N4U5</accession>
<dbReference type="InterPro" id="IPR013783">
    <property type="entry name" value="Ig-like_fold"/>
</dbReference>
<dbReference type="Gene3D" id="2.60.40.740">
    <property type="match status" value="1"/>
</dbReference>
<dbReference type="InterPro" id="IPR008969">
    <property type="entry name" value="CarboxyPept-like_regulatory"/>
</dbReference>
<dbReference type="InterPro" id="IPR047589">
    <property type="entry name" value="DUF11_rpt"/>
</dbReference>
<dbReference type="SUPFAM" id="SSF117074">
    <property type="entry name" value="Hypothetical protein PA1324"/>
    <property type="match status" value="1"/>
</dbReference>
<dbReference type="EMBL" id="CP053084">
    <property type="protein sequence ID" value="QJR29238.1"/>
    <property type="molecule type" value="Genomic_DNA"/>
</dbReference>
<protein>
    <submittedName>
        <fullName evidence="7">DUF11 domain-containing protein</fullName>
    </submittedName>
</protein>
<dbReference type="RefSeq" id="WP_171098521.1">
    <property type="nucleotide sequence ID" value="NZ_CP053084.1"/>
</dbReference>
<keyword evidence="8" id="KW-1185">Reference proteome</keyword>
<keyword evidence="2" id="KW-0964">Secreted</keyword>
<sequence>MNQYLMILLAWFSMFSAASAVFAASTIQPLTAGGTVLNQASLYYVDNATGLPSNLASNAVRVFMQQYEAGLLLSDQRQRRTAGNSVTLKHRLVNTGNSITAYNLRLENHANDQFDIDPLLLVHDLNENGEPDSGEPTVTSIELLPGQAVELLISGVVPVDASGLSKIDVVAYRGDIEFARNTDTVEVTAGAVLVLSLEASTLTPAPGEHVELVLNTQNTGNAIADGIDYEVDGRVESGLLIVQEIAPNTQFVDAGAKVGRVLYKTGNNYDFSATPPSDLSRVTAVAYVLESLMPTADAQFNLTVQANDNSSGELPYRSQAYYNNAVAVDNSMSSSNQVVLLLEPSPPEITYYSDPSFSAPATATRLGTPLYLQADASACNSNASLVDEVVITIRSELSGDEEQFLGVEQGINTGIFRIPQAIETSNMRISNMVPGNGVVETGKNDRLIAAIGDCGVGEAFTSVLIDPEGVVFDSRNNLPIANVQVELIDVDGRGNGGNPGGPAVVFQDDGTTPAPSRVITGADGSYRFPLVPASTYRLLVVPPTGYEFSSRLAPDVLPAGRSIDLSGSYGGNFAVNTFTGAVKIDVPVDNVNATGIQVRKSVARKIVEIGDIVSYAVEVRNISGEKLFGVVLRDQLPPGFQYRAGSAMRDGQQITDPDGSTSSVLAFPLGTLENDESATIVYVTAVGIGARIGTNATNRAQAQSASPLAHTSNVATASVRVEGGVFDTHGFVLGKVYADCNEDGLQQDGERGVPGVRVWLENGNWATTDHNGLFSFHGVTPQTHVAKVDATTLPADTRTLAISNRHAGDGNSRFIDMKNGELHRADFALKGCPESLDQEIDRRAQKIKVQPRSAGLEPGQQKIEGAPARTAKSLAESVETLNNSLDFIGMEKTQNVATTQSSFRIKGPIGANLVLKVNGLDVSPKKLGTRVEVAGRNMEAREYIGIELQQGENQVELLDVDDNGRVRARKSIQLLAPGALAAIHIDSAQPAMAGQGQTALVKVSLFDAAGIPVVARTPLNLSSDSGHWLHPDLDPVATGHQVFVEGGHAIFKLQSPEQTGRATVQVTSGLVKAESEVSFLAQLREMIAVGLLEGVINLRDLREGILSTGNGNDGFEQEIQHFSTQGNQVDAGARAALFLKGKIRGDYLLTMAYDSDKPTQDKLFRDIDPDQYYAVYGDDSVKGSDAQSNGRLYLRLDKNKSWFLLGDFNTQSADRQVVRKLSAYNRSLNGVRHHYDADNIQIDSFASRETTRQVVEEIPANGTSGPYALKFDNLVANSEKIEIVTRDSDQPAVVIRSVPMQRFVDYTLEPFSGRILFRAPVASLDENLNEQFVRVAYEVQQDGEEFWVAGAEVRVDVREDVQIGAAIVDDQNPQDPNQLRGIFARYENGSNSIVGELASSNRLDVGSGNAARVEGKIKEGRLQGRFQVSRSDPAFSNASSTLSRGRTEARGKFNYSLDDKNRLIVDLLSSKDALTGRTKRGVFFAAERNFANNVKVQLGVRSESFDSPAQGAQSRTGTHYTANSITARVDGPAPIFPKVSLYGEVEQDVGNSKNRLVALGGEYRLAGKGRVYGRHELSSSLGGSFQPDNEDRRNTSVLGIDSEYMKNGQAFSEYRARQVFSEREVEAAIGLRNRIPVSETLSFNTSFERVKAITCKTCIESIATTGAVSYSPNINTKATARLELRNATNGRSVLSSQGLARRISEQWTILTRNIFLLNHSGQQRRLQDRFQIGLAFRNIKTNRWNALGRYEFKTDKTLTAGAVTRPGDYRRLVHVFSTHANVKVSRPLVATFRYAGKFGKERYSGIGHRTRGQLVSGRMTYDVNPRWDLGLQGSLLLSNDSSGRRTALGAEVGYLLQENQWVSAGYNVFGFKDRDLSGQDTFSQGFYLRLRVKFDEQLFAQF</sequence>
<dbReference type="SUPFAM" id="SSF49464">
    <property type="entry name" value="Carboxypeptidase regulatory domain-like"/>
    <property type="match status" value="1"/>
</dbReference>
<dbReference type="Pfam" id="PF01345">
    <property type="entry name" value="DUF11"/>
    <property type="match status" value="1"/>
</dbReference>
<dbReference type="Pfam" id="PF17210">
    <property type="entry name" value="SdrD_B"/>
    <property type="match status" value="1"/>
</dbReference>
<name>A0ABX6N4U5_9BURK</name>
<gene>
    <name evidence="7" type="ORF">HKT17_05700</name>
</gene>
<dbReference type="InterPro" id="IPR033764">
    <property type="entry name" value="Sdr_B"/>
</dbReference>
<dbReference type="NCBIfam" id="TIGR01451">
    <property type="entry name" value="B_ant_repeat"/>
    <property type="match status" value="1"/>
</dbReference>
<dbReference type="InterPro" id="IPR051172">
    <property type="entry name" value="Chlamydia_OmcB"/>
</dbReference>
<keyword evidence="3 4" id="KW-0732">Signal</keyword>